<feature type="region of interest" description="Disordered" evidence="1">
    <location>
        <begin position="432"/>
        <end position="575"/>
    </location>
</feature>
<feature type="region of interest" description="Disordered" evidence="1">
    <location>
        <begin position="396"/>
        <end position="418"/>
    </location>
</feature>
<feature type="compositionally biased region" description="Polar residues" evidence="1">
    <location>
        <begin position="560"/>
        <end position="575"/>
    </location>
</feature>
<feature type="compositionally biased region" description="Polar residues" evidence="1">
    <location>
        <begin position="489"/>
        <end position="506"/>
    </location>
</feature>
<reference evidence="2" key="1">
    <citation type="submission" date="2021-01" db="EMBL/GenBank/DDBJ databases">
        <authorList>
            <person name="Corre E."/>
            <person name="Pelletier E."/>
            <person name="Niang G."/>
            <person name="Scheremetjew M."/>
            <person name="Finn R."/>
            <person name="Kale V."/>
            <person name="Holt S."/>
            <person name="Cochrane G."/>
            <person name="Meng A."/>
            <person name="Brown T."/>
            <person name="Cohen L."/>
        </authorList>
    </citation>
    <scope>NUCLEOTIDE SEQUENCE</scope>
    <source>
        <strain evidence="2">GSO104</strain>
    </source>
</reference>
<feature type="region of interest" description="Disordered" evidence="1">
    <location>
        <begin position="216"/>
        <end position="324"/>
    </location>
</feature>
<evidence type="ECO:0000313" key="2">
    <source>
        <dbReference type="EMBL" id="CAE4661096.1"/>
    </source>
</evidence>
<feature type="compositionally biased region" description="Acidic residues" evidence="1">
    <location>
        <begin position="447"/>
        <end position="459"/>
    </location>
</feature>
<feature type="region of interest" description="Disordered" evidence="1">
    <location>
        <begin position="345"/>
        <end position="364"/>
    </location>
</feature>
<organism evidence="2">
    <name type="scientific">Ditylum brightwellii</name>
    <dbReference type="NCBI Taxonomy" id="49249"/>
    <lineage>
        <taxon>Eukaryota</taxon>
        <taxon>Sar</taxon>
        <taxon>Stramenopiles</taxon>
        <taxon>Ochrophyta</taxon>
        <taxon>Bacillariophyta</taxon>
        <taxon>Mediophyceae</taxon>
        <taxon>Lithodesmiophycidae</taxon>
        <taxon>Lithodesmiales</taxon>
        <taxon>Lithodesmiaceae</taxon>
        <taxon>Ditylum</taxon>
    </lineage>
</organism>
<evidence type="ECO:0000256" key="1">
    <source>
        <dbReference type="SAM" id="MobiDB-lite"/>
    </source>
</evidence>
<dbReference type="AlphaFoldDB" id="A0A7S4SZP4"/>
<dbReference type="Gene3D" id="2.30.29.30">
    <property type="entry name" value="Pleckstrin-homology domain (PH domain)/Phosphotyrosine-binding domain (PTB)"/>
    <property type="match status" value="1"/>
</dbReference>
<protein>
    <recommendedName>
        <fullName evidence="3">PH domain-containing protein</fullName>
    </recommendedName>
</protein>
<dbReference type="EMBL" id="HBNS01057087">
    <property type="protein sequence ID" value="CAE4661096.1"/>
    <property type="molecule type" value="Transcribed_RNA"/>
</dbReference>
<proteinExistence type="predicted"/>
<feature type="compositionally biased region" description="Polar residues" evidence="1">
    <location>
        <begin position="161"/>
        <end position="178"/>
    </location>
</feature>
<feature type="compositionally biased region" description="Polar residues" evidence="1">
    <location>
        <begin position="401"/>
        <end position="418"/>
    </location>
</feature>
<feature type="region of interest" description="Disordered" evidence="1">
    <location>
        <begin position="160"/>
        <end position="192"/>
    </location>
</feature>
<name>A0A7S4SZP4_9STRA</name>
<feature type="compositionally biased region" description="Basic and acidic residues" evidence="1">
    <location>
        <begin position="217"/>
        <end position="288"/>
    </location>
</feature>
<dbReference type="SUPFAM" id="SSF50729">
    <property type="entry name" value="PH domain-like"/>
    <property type="match status" value="1"/>
</dbReference>
<feature type="compositionally biased region" description="Polar residues" evidence="1">
    <location>
        <begin position="433"/>
        <end position="446"/>
    </location>
</feature>
<evidence type="ECO:0008006" key="3">
    <source>
        <dbReference type="Google" id="ProtNLM"/>
    </source>
</evidence>
<feature type="compositionally biased region" description="Polar residues" evidence="1">
    <location>
        <begin position="345"/>
        <end position="358"/>
    </location>
</feature>
<sequence length="592" mass="67132">MAEKDDAIDPLSLKGWLLKVRLVESNLSMHNAMVEKKLNNSLSASYFDCIVKEKRQGSRRPFSLGDTNRRWFAIEDLKGHGKDEIAKKKELALCYYKNPTSSDQCGWIFLSDVESVEQNIVQRWITISHPSRTYRLQASDHVQHARWYTVLSKHCGAPSQEHLTNINESSPKQPMAENQKSKVKPTKDNRNDKHQASAELNFLRQLNGKECNSSSVEELKCDKAPPAKDQDQRERNQSYDREDNSNKHNWIDNSEDRMIPEKPRAHLQDVSNEIRSESKLSTKYDLNKKANVPYQQKPHLPNNSSYDHRMAPKPQEGEGDSSTNMRLIRAIQSSRGSAENHYLNLTHSADPDTTNDFSYSAHGEREEGKREMFFSLAHPDGSGCCSGEVGGKYSEFDTKGAQHSSQTVSNEGSGLQTHSQCFHRDRVFEGTKQVEQNESTEVQEFSLESDSDNEKDDDTAYGRSLQLSSNTSNQRSGSNDEDTKHLSGWNAQLVSSNTNNRNNQYGVDNESGDVGLTPDKNFITECWDDSSSPEKSPTKHKTDENDTIVLRDLVKPNPTCRPNSQPDARSNYSNFHCTVQPDEDFVNEDWDA</sequence>
<gene>
    <name evidence="2" type="ORF">DBRI00130_LOCUS41081</name>
</gene>
<dbReference type="InterPro" id="IPR011993">
    <property type="entry name" value="PH-like_dom_sf"/>
</dbReference>
<accession>A0A7S4SZP4</accession>
<feature type="compositionally biased region" description="Polar residues" evidence="1">
    <location>
        <begin position="465"/>
        <end position="477"/>
    </location>
</feature>